<reference evidence="1 2" key="1">
    <citation type="submission" date="2022-05" db="EMBL/GenBank/DDBJ databases">
        <authorList>
            <consortium name="Genoscope - CEA"/>
            <person name="William W."/>
        </authorList>
    </citation>
    <scope>NUCLEOTIDE SEQUENCE [LARGE SCALE GENOMIC DNA]</scope>
</reference>
<dbReference type="PANTHER" id="PTHR31511">
    <property type="entry name" value="PROTEIN CBG23764"/>
    <property type="match status" value="1"/>
</dbReference>
<dbReference type="EMBL" id="CALNXI010000073">
    <property type="protein sequence ID" value="CAH3017865.1"/>
    <property type="molecule type" value="Genomic_DNA"/>
</dbReference>
<comment type="caution">
    <text evidence="1">The sequence shown here is derived from an EMBL/GenBank/DDBJ whole genome shotgun (WGS) entry which is preliminary data.</text>
</comment>
<protein>
    <recommendedName>
        <fullName evidence="3">DNA-directed DNA polymerase</fullName>
    </recommendedName>
</protein>
<evidence type="ECO:0000313" key="2">
    <source>
        <dbReference type="Proteomes" id="UP001159427"/>
    </source>
</evidence>
<dbReference type="SUPFAM" id="SSF54060">
    <property type="entry name" value="His-Me finger endonucleases"/>
    <property type="match status" value="1"/>
</dbReference>
<evidence type="ECO:0000313" key="1">
    <source>
        <dbReference type="EMBL" id="CAH3017865.1"/>
    </source>
</evidence>
<dbReference type="Gene3D" id="3.40.1800.10">
    <property type="entry name" value="His-Me finger endonucleases"/>
    <property type="match status" value="1"/>
</dbReference>
<proteinExistence type="predicted"/>
<dbReference type="InterPro" id="IPR044925">
    <property type="entry name" value="His-Me_finger_sf"/>
</dbReference>
<sequence>MPPRNTFLKFENYNKQFPIPFVIYADFECFTKPMSNCSPNPEDSYSYNYQKHEPSGFCFYIKGINPDIKFKPIIYTKKNPDDDIPLIFVNKLEKVANKIYEDFYMRPKSIKITEKQYKEYNKSVVCHICKKDLLPEDKVCDHCHFTGKYRGPAHRNCNLQCRKPMIIPVIFHNLQGYDAHLFIKQLSKIKGDFTSIPSTEEKYISFSKKVKVDEDKIDLLTRKGVYPYDYVSSISKFDETQLPPQKEFYSKLNDEDITDDEYQHALNVWETFGSHYYTSPGLAWDACLKETGQELQLLHEYDMLMMFERGIRGGISHISKRYAEANNKYMDNYNPSKPSTYIQHLDANNLYGWAMSQPLPTSGFKWMKDLTVKGVIDILDKNRNPLVKKGYIFEVDLEYPTELWKKHNDYPLAPERLNIDGVEKLICHFKPRKNYVVHFVNLRQYLEMGMILTAVHRGISFNQSPWMEPYIRKNTELRNVFGKTIENIRKRQKIILVDDRAKALKLSSRPNFDRATIFDPNLVAIHMKKSEVYFNKPIYVGQAILDLSKTLMFDFHYNYILKKYSSKKTAGRFRGDAIHPVELLFTDTDSLMYHIQTDDFYKDISQDIEEKFDTSDYPPEHKSGILTGVNKKVIGMFKDEVAGKQITHFVGLRSKLYSFKIENCRGVLGESIPPIRKCKGIKKNVVKKGINFEDYVQCLFSGKKQMKSMKIIRSENHDIYSKEINKVALSCDDNKRKVMEDKIQTLALR</sequence>
<dbReference type="SUPFAM" id="SSF56672">
    <property type="entry name" value="DNA/RNA polymerases"/>
    <property type="match status" value="1"/>
</dbReference>
<evidence type="ECO:0008006" key="3">
    <source>
        <dbReference type="Google" id="ProtNLM"/>
    </source>
</evidence>
<name>A0ABN8LL51_9CNID</name>
<gene>
    <name evidence="1" type="ORF">PEVE_00040255</name>
</gene>
<dbReference type="InterPro" id="IPR038563">
    <property type="entry name" value="Endonuclease_7_sf"/>
</dbReference>
<dbReference type="InterPro" id="IPR043502">
    <property type="entry name" value="DNA/RNA_pol_sf"/>
</dbReference>
<dbReference type="Proteomes" id="UP001159427">
    <property type="component" value="Unassembled WGS sequence"/>
</dbReference>
<keyword evidence="2" id="KW-1185">Reference proteome</keyword>
<organism evidence="1 2">
    <name type="scientific">Porites evermanni</name>
    <dbReference type="NCBI Taxonomy" id="104178"/>
    <lineage>
        <taxon>Eukaryota</taxon>
        <taxon>Metazoa</taxon>
        <taxon>Cnidaria</taxon>
        <taxon>Anthozoa</taxon>
        <taxon>Hexacorallia</taxon>
        <taxon>Scleractinia</taxon>
        <taxon>Fungiina</taxon>
        <taxon>Poritidae</taxon>
        <taxon>Porites</taxon>
    </lineage>
</organism>
<dbReference type="PANTHER" id="PTHR31511:SF12">
    <property type="entry name" value="RHO TERMINATION FACTOR N-TERMINAL DOMAIN-CONTAINING PROTEIN"/>
    <property type="match status" value="1"/>
</dbReference>
<accession>A0ABN8LL51</accession>